<dbReference type="EMBL" id="VOHS01000031">
    <property type="protein sequence ID" value="TWV96878.1"/>
    <property type="molecule type" value="Genomic_DNA"/>
</dbReference>
<sequence>MQTANILNIDINPALKDSFSIATIDGRLFEDDFLRRISFNELIFVQEGHGTMTIDGKAHAIAPHSLFIISKGQIYSVSDHNQISGYILRFGDCFWEKTPASAANCKAVLYNDPSGHQQMQLNAADELAIDSLLATTLEEFNSPDYVNKGDALAAYLKIIMIKVANVNSLLHAGHSTTENKVYRQYVELVSKEYRNTHEVNDYAGKLGISYRQLADLCKRCGGRNAKDIINGQLVAEAKRMLQFSTKPVKEISYILNFATPYQFSNFFKKETHISPIEYRSQFVKIGI</sequence>
<keyword evidence="1" id="KW-0805">Transcription regulation</keyword>
<evidence type="ECO:0000313" key="6">
    <source>
        <dbReference type="Proteomes" id="UP000318815"/>
    </source>
</evidence>
<reference evidence="5 6" key="1">
    <citation type="submission" date="2019-08" db="EMBL/GenBank/DDBJ databases">
        <title>Whole genome sequencing of chitin degrading bacteria Chitinophaga pinensis YS16.</title>
        <authorList>
            <person name="Singh R.P."/>
            <person name="Manchanda G."/>
            <person name="Maurya I.K."/>
            <person name="Joshi N.K."/>
            <person name="Srivastava A.K."/>
        </authorList>
    </citation>
    <scope>NUCLEOTIDE SEQUENCE [LARGE SCALE GENOMIC DNA]</scope>
    <source>
        <strain evidence="5 6">YS-16</strain>
    </source>
</reference>
<gene>
    <name evidence="5" type="ORF">FEF09_22575</name>
</gene>
<dbReference type="PANTHER" id="PTHR43280:SF32">
    <property type="entry name" value="TRANSCRIPTIONAL REGULATORY PROTEIN"/>
    <property type="match status" value="1"/>
</dbReference>
<keyword evidence="2" id="KW-0238">DNA-binding</keyword>
<dbReference type="AlphaFoldDB" id="A0A5C6LPG2"/>
<evidence type="ECO:0000256" key="1">
    <source>
        <dbReference type="ARBA" id="ARBA00023015"/>
    </source>
</evidence>
<dbReference type="SUPFAM" id="SSF46689">
    <property type="entry name" value="Homeodomain-like"/>
    <property type="match status" value="1"/>
</dbReference>
<keyword evidence="3" id="KW-0804">Transcription</keyword>
<dbReference type="PANTHER" id="PTHR43280">
    <property type="entry name" value="ARAC-FAMILY TRANSCRIPTIONAL REGULATOR"/>
    <property type="match status" value="1"/>
</dbReference>
<dbReference type="PROSITE" id="PS01124">
    <property type="entry name" value="HTH_ARAC_FAMILY_2"/>
    <property type="match status" value="1"/>
</dbReference>
<comment type="caution">
    <text evidence="5">The sequence shown here is derived from an EMBL/GenBank/DDBJ whole genome shotgun (WGS) entry which is preliminary data.</text>
</comment>
<protein>
    <submittedName>
        <fullName evidence="5">Helix-turn-helix transcriptional regulator</fullName>
    </submittedName>
</protein>
<dbReference type="Pfam" id="PF12833">
    <property type="entry name" value="HTH_18"/>
    <property type="match status" value="1"/>
</dbReference>
<name>A0A5C6LPG2_9BACT</name>
<dbReference type="RefSeq" id="WP_146307206.1">
    <property type="nucleotide sequence ID" value="NZ_VOHS01000031.1"/>
</dbReference>
<accession>A0A5C6LPG2</accession>
<dbReference type="GO" id="GO:0043565">
    <property type="term" value="F:sequence-specific DNA binding"/>
    <property type="evidence" value="ECO:0007669"/>
    <property type="project" value="InterPro"/>
</dbReference>
<dbReference type="InterPro" id="IPR009057">
    <property type="entry name" value="Homeodomain-like_sf"/>
</dbReference>
<feature type="domain" description="HTH araC/xylS-type" evidence="4">
    <location>
        <begin position="183"/>
        <end position="281"/>
    </location>
</feature>
<keyword evidence="6" id="KW-1185">Reference proteome</keyword>
<organism evidence="5 6">
    <name type="scientific">Chitinophaga pinensis</name>
    <dbReference type="NCBI Taxonomy" id="79329"/>
    <lineage>
        <taxon>Bacteria</taxon>
        <taxon>Pseudomonadati</taxon>
        <taxon>Bacteroidota</taxon>
        <taxon>Chitinophagia</taxon>
        <taxon>Chitinophagales</taxon>
        <taxon>Chitinophagaceae</taxon>
        <taxon>Chitinophaga</taxon>
    </lineage>
</organism>
<evidence type="ECO:0000256" key="3">
    <source>
        <dbReference type="ARBA" id="ARBA00023163"/>
    </source>
</evidence>
<dbReference type="GO" id="GO:0003700">
    <property type="term" value="F:DNA-binding transcription factor activity"/>
    <property type="evidence" value="ECO:0007669"/>
    <property type="project" value="InterPro"/>
</dbReference>
<dbReference type="Proteomes" id="UP000318815">
    <property type="component" value="Unassembled WGS sequence"/>
</dbReference>
<dbReference type="OrthoDB" id="931734at2"/>
<dbReference type="SMART" id="SM00342">
    <property type="entry name" value="HTH_ARAC"/>
    <property type="match status" value="1"/>
</dbReference>
<dbReference type="SUPFAM" id="SSF51215">
    <property type="entry name" value="Regulatory protein AraC"/>
    <property type="match status" value="1"/>
</dbReference>
<evidence type="ECO:0000259" key="4">
    <source>
        <dbReference type="PROSITE" id="PS01124"/>
    </source>
</evidence>
<proteinExistence type="predicted"/>
<dbReference type="Gene3D" id="1.10.10.60">
    <property type="entry name" value="Homeodomain-like"/>
    <property type="match status" value="1"/>
</dbReference>
<evidence type="ECO:0000313" key="5">
    <source>
        <dbReference type="EMBL" id="TWV96878.1"/>
    </source>
</evidence>
<dbReference type="InterPro" id="IPR037923">
    <property type="entry name" value="HTH-like"/>
</dbReference>
<dbReference type="InterPro" id="IPR018060">
    <property type="entry name" value="HTH_AraC"/>
</dbReference>
<evidence type="ECO:0000256" key="2">
    <source>
        <dbReference type="ARBA" id="ARBA00023125"/>
    </source>
</evidence>